<organism evidence="2 3">
    <name type="scientific">Escherichia phage Skarpretter</name>
    <dbReference type="NCBI Taxonomy" id="2488654"/>
    <lineage>
        <taxon>Viruses</taxon>
        <taxon>Duplodnaviria</taxon>
        <taxon>Heunggongvirae</taxon>
        <taxon>Uroviricota</taxon>
        <taxon>Caudoviricetes</taxon>
        <taxon>Skarprettervirus</taxon>
        <taxon>Skarprettervirus skarpretter</taxon>
    </lineage>
</organism>
<reference evidence="3" key="1">
    <citation type="submission" date="2018-10" db="EMBL/GenBank/DDBJ databases">
        <authorList>
            <person name="Olsen N.S."/>
            <person name="Kot W."/>
            <person name="Hansen L.H."/>
        </authorList>
    </citation>
    <scope>NUCLEOTIDE SEQUENCE [LARGE SCALE GENOMIC DNA]</scope>
</reference>
<dbReference type="GO" id="GO:0003677">
    <property type="term" value="F:DNA binding"/>
    <property type="evidence" value="ECO:0007669"/>
    <property type="project" value="InterPro"/>
</dbReference>
<dbReference type="GeneID" id="55008186"/>
<dbReference type="GO" id="GO:0032259">
    <property type="term" value="P:methylation"/>
    <property type="evidence" value="ECO:0007669"/>
    <property type="project" value="UniProtKB-KW"/>
</dbReference>
<keyword evidence="2" id="KW-0489">Methyltransferase</keyword>
<feature type="compositionally biased region" description="Low complexity" evidence="1">
    <location>
        <begin position="15"/>
        <end position="25"/>
    </location>
</feature>
<feature type="region of interest" description="Disordered" evidence="1">
    <location>
        <begin position="1"/>
        <end position="25"/>
    </location>
</feature>
<dbReference type="Proteomes" id="UP000279721">
    <property type="component" value="Segment"/>
</dbReference>
<sequence length="223" mass="24565">MKDTNDTSTIDHESGTTGAEDAAAAADTAVTGRRFAGSKTPDKVRQKWRTPLWLFNWSDQKWGPFARDVAAEKANALCVEFIDEQQDALNPNTVWGKKGDVVWCNPPYADPLPWVKAAARNAKQNGVTTVMLLNHDHSPEWFYELINVASEVVNIMGYHGTDKKGEAKFFNGRVAFVNAANGSEASKNSKASALFVIRPRKAGAVKTEYITQQQMRDAVASVF</sequence>
<dbReference type="GO" id="GO:0009007">
    <property type="term" value="F:site-specific DNA-methyltransferase (adenine-specific) activity"/>
    <property type="evidence" value="ECO:0007669"/>
    <property type="project" value="InterPro"/>
</dbReference>
<dbReference type="SUPFAM" id="SSF53335">
    <property type="entry name" value="S-adenosyl-L-methionine-dependent methyltransferases"/>
    <property type="match status" value="1"/>
</dbReference>
<dbReference type="GO" id="GO:0009307">
    <property type="term" value="P:DNA restriction-modification system"/>
    <property type="evidence" value="ECO:0007669"/>
    <property type="project" value="InterPro"/>
</dbReference>
<dbReference type="RefSeq" id="YP_009816874.1">
    <property type="nucleotide sequence ID" value="NC_048112.1"/>
</dbReference>
<dbReference type="Pfam" id="PF05869">
    <property type="entry name" value="Dam"/>
    <property type="match status" value="1"/>
</dbReference>
<dbReference type="PROSITE" id="PS00092">
    <property type="entry name" value="N6_MTASE"/>
    <property type="match status" value="1"/>
</dbReference>
<name>A0A3G8F5M3_9CAUD</name>
<evidence type="ECO:0000313" key="3">
    <source>
        <dbReference type="Proteomes" id="UP000279721"/>
    </source>
</evidence>
<dbReference type="KEGG" id="vg:55008186"/>
<protein>
    <submittedName>
        <fullName evidence="2">Putative DNA N-6-adenine methyltransferase</fullName>
    </submittedName>
</protein>
<keyword evidence="3" id="KW-1185">Reference proteome</keyword>
<keyword evidence="2" id="KW-0808">Transferase</keyword>
<accession>A0A3G8F5M3</accession>
<proteinExistence type="predicted"/>
<dbReference type="InterPro" id="IPR002052">
    <property type="entry name" value="DNA_methylase_N6_adenine_CS"/>
</dbReference>
<dbReference type="EMBL" id="MK105855">
    <property type="protein sequence ID" value="AZF88641.1"/>
    <property type="molecule type" value="Genomic_DNA"/>
</dbReference>
<dbReference type="InterPro" id="IPR029063">
    <property type="entry name" value="SAM-dependent_MTases_sf"/>
</dbReference>
<feature type="compositionally biased region" description="Basic and acidic residues" evidence="1">
    <location>
        <begin position="1"/>
        <end position="14"/>
    </location>
</feature>
<dbReference type="NCBIfam" id="TIGR01712">
    <property type="entry name" value="phage_N6A_met"/>
    <property type="match status" value="1"/>
</dbReference>
<dbReference type="InterPro" id="IPR008593">
    <property type="entry name" value="Dam_MeTrfase"/>
</dbReference>
<evidence type="ECO:0000256" key="1">
    <source>
        <dbReference type="SAM" id="MobiDB-lite"/>
    </source>
</evidence>
<evidence type="ECO:0000313" key="2">
    <source>
        <dbReference type="EMBL" id="AZF88641.1"/>
    </source>
</evidence>